<organism evidence="1 2">
    <name type="scientific">Eshraghiella crossota DSM 2876</name>
    <dbReference type="NCBI Taxonomy" id="511680"/>
    <lineage>
        <taxon>Bacteria</taxon>
        <taxon>Bacillati</taxon>
        <taxon>Bacillota</taxon>
        <taxon>Clostridia</taxon>
        <taxon>Lachnospirales</taxon>
        <taxon>Lachnospiraceae</taxon>
        <taxon>Eshraghiella</taxon>
    </lineage>
</organism>
<dbReference type="RefSeq" id="WP_005600815.1">
    <property type="nucleotide sequence ID" value="NZ_GG663519.1"/>
</dbReference>
<dbReference type="EMBL" id="ABWN01000017">
    <property type="protein sequence ID" value="EFF69662.1"/>
    <property type="molecule type" value="Genomic_DNA"/>
</dbReference>
<protein>
    <submittedName>
        <fullName evidence="1">Uncharacterized protein</fullName>
    </submittedName>
</protein>
<evidence type="ECO:0000313" key="1">
    <source>
        <dbReference type="EMBL" id="EFF69662.1"/>
    </source>
</evidence>
<dbReference type="AlphaFoldDB" id="D4RW45"/>
<dbReference type="Proteomes" id="UP000006238">
    <property type="component" value="Unassembled WGS sequence"/>
</dbReference>
<proteinExistence type="predicted"/>
<sequence>MADLTTAVGELLKKKNTEENLHIYVEGLSSLYKRMAELRLAMNYYTFAEIYSDFDFAKKTAVDPYINEIQQIINDVILLDTLSPDAVDRIDALRNRIIAKMEILTAYTDIFQIYEYVLNRVEYRFSESEFGDEYYNDRFEKDIYRYITGDKDNTVINMKLSQIVGQVPMRLSKNKFYDMLKDSFSIYKGSEKQSVNDFAYMIRTSGTLYKPQDFEEEFPELKKCHNNLKGIEISEITEEQYKNFKKELDRASALIEEYSDFYVMLTEVINDVYSVELNFFALTDAIETDKLKSIISDAYYIIEGHDIEREPISSKFVEFEGLQEKIMTRLFNPESALDEIIDINSDCIKGTDYEEALRRLVITSRLQSASTFASLNDNTDKDEADDAFIEDTVNGLVEEFASLFEGMDRYSRRAVMAIVIANLPVFFNNMDEFKKYVHVALSQCTDSAERQACMTIINSMFING</sequence>
<evidence type="ECO:0000313" key="2">
    <source>
        <dbReference type="Proteomes" id="UP000006238"/>
    </source>
</evidence>
<reference evidence="1 2" key="1">
    <citation type="submission" date="2010-02" db="EMBL/GenBank/DDBJ databases">
        <authorList>
            <person name="Weinstock G."/>
            <person name="Sodergren E."/>
            <person name="Clifton S."/>
            <person name="Fulton L."/>
            <person name="Fulton B."/>
            <person name="Courtney L."/>
            <person name="Fronick C."/>
            <person name="Harrison M."/>
            <person name="Strong C."/>
            <person name="Farmer C."/>
            <person name="Delahaunty K."/>
            <person name="Markovic C."/>
            <person name="Hall O."/>
            <person name="Minx P."/>
            <person name="Tomlinson C."/>
            <person name="Mitreva M."/>
            <person name="Nelson J."/>
            <person name="Hou S."/>
            <person name="Wollam A."/>
            <person name="Pepin K.H."/>
            <person name="Johnson M."/>
            <person name="Bhonagiri V."/>
            <person name="Zhang X."/>
            <person name="Suruliraj S."/>
            <person name="Warren W."/>
            <person name="Chinwalla A."/>
            <person name="Mardis E.R."/>
            <person name="Wilson R.K."/>
        </authorList>
    </citation>
    <scope>NUCLEOTIDE SEQUENCE [LARGE SCALE GENOMIC DNA]</scope>
    <source>
        <strain evidence="1 2">DSM 2876</strain>
    </source>
</reference>
<gene>
    <name evidence="1" type="ORF">BUTYVIB_00175</name>
</gene>
<name>D4RW45_9FIRM</name>
<comment type="caution">
    <text evidence="1">The sequence shown here is derived from an EMBL/GenBank/DDBJ whole genome shotgun (WGS) entry which is preliminary data.</text>
</comment>
<keyword evidence="2" id="KW-1185">Reference proteome</keyword>
<dbReference type="HOGENOM" id="CLU_626669_0_0_9"/>
<dbReference type="GeneID" id="98918541"/>
<accession>D4RW45</accession>
<dbReference type="eggNOG" id="ENOG502Z7NY">
    <property type="taxonomic scope" value="Bacteria"/>
</dbReference>
<dbReference type="STRING" id="45851.BHV86_06640"/>